<dbReference type="AlphaFoldDB" id="A0A511MZ57"/>
<sequence length="124" mass="13129">MSQYGDIAILAVELFPDLQDARDAWQMATEALGQADSLPVQKAQSTFLVLCDAGKVLGIPASPTATQEGGQVLKALDALQRASAPSRASLSLSLQQDPGVQHEEIDVLLSLWEVGLLDGELSEV</sequence>
<comment type="caution">
    <text evidence="1">The sequence shown here is derived from an EMBL/GenBank/DDBJ whole genome shotgun (WGS) entry which is preliminary data.</text>
</comment>
<gene>
    <name evidence="1" type="ORF">DC3_10510</name>
</gene>
<dbReference type="EMBL" id="BJXB01000003">
    <property type="protein sequence ID" value="GEM45416.1"/>
    <property type="molecule type" value="Genomic_DNA"/>
</dbReference>
<dbReference type="Proteomes" id="UP000321306">
    <property type="component" value="Unassembled WGS sequence"/>
</dbReference>
<evidence type="ECO:0000313" key="2">
    <source>
        <dbReference type="Proteomes" id="UP000321306"/>
    </source>
</evidence>
<protein>
    <submittedName>
        <fullName evidence="1">Uncharacterized protein</fullName>
    </submittedName>
</protein>
<dbReference type="Pfam" id="PF22399">
    <property type="entry name" value="DUF6979"/>
    <property type="match status" value="1"/>
</dbReference>
<reference evidence="1 2" key="1">
    <citation type="submission" date="2019-07" db="EMBL/GenBank/DDBJ databases">
        <title>Whole genome shotgun sequence of Deinococcus cellulosilyticus NBRC 106333.</title>
        <authorList>
            <person name="Hosoyama A."/>
            <person name="Uohara A."/>
            <person name="Ohji S."/>
            <person name="Ichikawa N."/>
        </authorList>
    </citation>
    <scope>NUCLEOTIDE SEQUENCE [LARGE SCALE GENOMIC DNA]</scope>
    <source>
        <strain evidence="1 2">NBRC 106333</strain>
    </source>
</reference>
<dbReference type="RefSeq" id="WP_146882874.1">
    <property type="nucleotide sequence ID" value="NZ_BJXB01000003.1"/>
</dbReference>
<accession>A0A511MZ57</accession>
<proteinExistence type="predicted"/>
<dbReference type="InterPro" id="IPR053917">
    <property type="entry name" value="DUF6979"/>
</dbReference>
<name>A0A511MZ57_DEIC1</name>
<dbReference type="OrthoDB" id="5586840at2"/>
<evidence type="ECO:0000313" key="1">
    <source>
        <dbReference type="EMBL" id="GEM45416.1"/>
    </source>
</evidence>
<keyword evidence="2" id="KW-1185">Reference proteome</keyword>
<organism evidence="1 2">
    <name type="scientific">Deinococcus cellulosilyticus (strain DSM 18568 / NBRC 106333 / KACC 11606 / 5516J-15)</name>
    <dbReference type="NCBI Taxonomy" id="1223518"/>
    <lineage>
        <taxon>Bacteria</taxon>
        <taxon>Thermotogati</taxon>
        <taxon>Deinococcota</taxon>
        <taxon>Deinococci</taxon>
        <taxon>Deinococcales</taxon>
        <taxon>Deinococcaceae</taxon>
        <taxon>Deinococcus</taxon>
    </lineage>
</organism>